<dbReference type="OrthoDB" id="679501at2"/>
<organism evidence="2 3">
    <name type="scientific">Neolewinella aurantiaca</name>
    <dbReference type="NCBI Taxonomy" id="2602767"/>
    <lineage>
        <taxon>Bacteria</taxon>
        <taxon>Pseudomonadati</taxon>
        <taxon>Bacteroidota</taxon>
        <taxon>Saprospiria</taxon>
        <taxon>Saprospirales</taxon>
        <taxon>Lewinellaceae</taxon>
        <taxon>Neolewinella</taxon>
    </lineage>
</organism>
<evidence type="ECO:0000256" key="1">
    <source>
        <dbReference type="SAM" id="SignalP"/>
    </source>
</evidence>
<reference evidence="2 3" key="1">
    <citation type="submission" date="2019-08" db="EMBL/GenBank/DDBJ databases">
        <title>Lewinella sp. strain SSH13 Genome sequencing and assembly.</title>
        <authorList>
            <person name="Kim I."/>
        </authorList>
    </citation>
    <scope>NUCLEOTIDE SEQUENCE [LARGE SCALE GENOMIC DNA]</scope>
    <source>
        <strain evidence="2 3">SSH13</strain>
    </source>
</reference>
<dbReference type="PROSITE" id="PS51257">
    <property type="entry name" value="PROKAR_LIPOPROTEIN"/>
    <property type="match status" value="1"/>
</dbReference>
<dbReference type="EMBL" id="VOXD01000024">
    <property type="protein sequence ID" value="TXF88363.1"/>
    <property type="molecule type" value="Genomic_DNA"/>
</dbReference>
<feature type="signal peptide" evidence="1">
    <location>
        <begin position="1"/>
        <end position="20"/>
    </location>
</feature>
<dbReference type="RefSeq" id="WP_147931651.1">
    <property type="nucleotide sequence ID" value="NZ_VOXD01000024.1"/>
</dbReference>
<feature type="chain" id="PRO_5022723635" description="Gliding motility lipoprotein GldD" evidence="1">
    <location>
        <begin position="21"/>
        <end position="197"/>
    </location>
</feature>
<dbReference type="Pfam" id="PF25593">
    <property type="entry name" value="GldD_lipo"/>
    <property type="match status" value="1"/>
</dbReference>
<dbReference type="Proteomes" id="UP000321907">
    <property type="component" value="Unassembled WGS sequence"/>
</dbReference>
<name>A0A5C7FFH6_9BACT</name>
<keyword evidence="3" id="KW-1185">Reference proteome</keyword>
<proteinExistence type="predicted"/>
<evidence type="ECO:0000313" key="2">
    <source>
        <dbReference type="EMBL" id="TXF88363.1"/>
    </source>
</evidence>
<evidence type="ECO:0000313" key="3">
    <source>
        <dbReference type="Proteomes" id="UP000321907"/>
    </source>
</evidence>
<dbReference type="InterPro" id="IPR019850">
    <property type="entry name" value="GldD-like"/>
</dbReference>
<protein>
    <recommendedName>
        <fullName evidence="4">Gliding motility lipoprotein GldD</fullName>
    </recommendedName>
</protein>
<evidence type="ECO:0008006" key="4">
    <source>
        <dbReference type="Google" id="ProtNLM"/>
    </source>
</evidence>
<dbReference type="AlphaFoldDB" id="A0A5C7FFH6"/>
<keyword evidence="1" id="KW-0732">Signal</keyword>
<gene>
    <name evidence="2" type="ORF">FUA23_15395</name>
</gene>
<sequence length="197" mass="22655">MRYCLLLVSALILFSCGSDEIPIPKPRSYPRVMYPVQEYENFTADYCPFSFDKPVSATINKEETYFEDTPPHECWFDVRLDEALNGSIHFSYYPISTYSDFEAYRDQAFKLTSKHIERASNIEEVVISRSEVDVHGIAFDVSGPAASPFQFYLTDSTSHFLRGALYFDAKVNPDSIAPVVAYAKEDIFRLVESFEWK</sequence>
<comment type="caution">
    <text evidence="2">The sequence shown here is derived from an EMBL/GenBank/DDBJ whole genome shotgun (WGS) entry which is preliminary data.</text>
</comment>
<accession>A0A5C7FFH6</accession>